<keyword evidence="4" id="KW-1185">Reference proteome</keyword>
<evidence type="ECO:0000256" key="1">
    <source>
        <dbReference type="ARBA" id="ARBA00022801"/>
    </source>
</evidence>
<accession>A0ABR2KFZ8</accession>
<evidence type="ECO:0000313" key="3">
    <source>
        <dbReference type="EMBL" id="KAK8890050.1"/>
    </source>
</evidence>
<dbReference type="CDD" id="cd01285">
    <property type="entry name" value="nucleoside_deaminase"/>
    <property type="match status" value="1"/>
</dbReference>
<feature type="domain" description="CMP/dCMP-type deaminase" evidence="2">
    <location>
        <begin position="15"/>
        <end position="128"/>
    </location>
</feature>
<sequence length="172" mass="19271">MSRTHISEINENTRKKHEEYMKKALEVAKSAFDEREVAVGCVIVYNDDIIASGGNKTNALNDATRHAELVAFEMVQKNHPKDFLDILKNSTLYVTCEPCIMCASAIKMIGVPLVVYGCLNDRFGGCGSVFNINTNEIMPALHSYDCIYGVLEEEAIEMLRLFYGRPNPKTTQ</sequence>
<gene>
    <name evidence="3" type="ORF">M9Y10_034809</name>
</gene>
<reference evidence="3 4" key="1">
    <citation type="submission" date="2024-04" db="EMBL/GenBank/DDBJ databases">
        <title>Tritrichomonas musculus Genome.</title>
        <authorList>
            <person name="Alves-Ferreira E."/>
            <person name="Grigg M."/>
            <person name="Lorenzi H."/>
            <person name="Galac M."/>
        </authorList>
    </citation>
    <scope>NUCLEOTIDE SEQUENCE [LARGE SCALE GENOMIC DNA]</scope>
    <source>
        <strain evidence="3 4">EAF2021</strain>
    </source>
</reference>
<dbReference type="Proteomes" id="UP001470230">
    <property type="component" value="Unassembled WGS sequence"/>
</dbReference>
<dbReference type="Gene3D" id="3.40.140.10">
    <property type="entry name" value="Cytidine Deaminase, domain 2"/>
    <property type="match status" value="1"/>
</dbReference>
<dbReference type="PROSITE" id="PS51747">
    <property type="entry name" value="CYT_DCMP_DEAMINASES_2"/>
    <property type="match status" value="1"/>
</dbReference>
<dbReference type="EMBL" id="JAPFFF010000005">
    <property type="protein sequence ID" value="KAK8890050.1"/>
    <property type="molecule type" value="Genomic_DNA"/>
</dbReference>
<comment type="caution">
    <text evidence="3">The sequence shown here is derived from an EMBL/GenBank/DDBJ whole genome shotgun (WGS) entry which is preliminary data.</text>
</comment>
<organism evidence="3 4">
    <name type="scientific">Tritrichomonas musculus</name>
    <dbReference type="NCBI Taxonomy" id="1915356"/>
    <lineage>
        <taxon>Eukaryota</taxon>
        <taxon>Metamonada</taxon>
        <taxon>Parabasalia</taxon>
        <taxon>Tritrichomonadida</taxon>
        <taxon>Tritrichomonadidae</taxon>
        <taxon>Tritrichomonas</taxon>
    </lineage>
</organism>
<dbReference type="SUPFAM" id="SSF53927">
    <property type="entry name" value="Cytidine deaminase-like"/>
    <property type="match status" value="1"/>
</dbReference>
<dbReference type="Pfam" id="PF00383">
    <property type="entry name" value="dCMP_cyt_deam_1"/>
    <property type="match status" value="1"/>
</dbReference>
<evidence type="ECO:0000259" key="2">
    <source>
        <dbReference type="PROSITE" id="PS51747"/>
    </source>
</evidence>
<evidence type="ECO:0000313" key="4">
    <source>
        <dbReference type="Proteomes" id="UP001470230"/>
    </source>
</evidence>
<dbReference type="InterPro" id="IPR016193">
    <property type="entry name" value="Cytidine_deaminase-like"/>
</dbReference>
<dbReference type="InterPro" id="IPR002125">
    <property type="entry name" value="CMP_dCMP_dom"/>
</dbReference>
<proteinExistence type="predicted"/>
<protein>
    <submittedName>
        <fullName evidence="3">tRNA(Adenine34) deaminase</fullName>
    </submittedName>
</protein>
<name>A0ABR2KFZ8_9EUKA</name>
<dbReference type="PANTHER" id="PTHR11079:SF149">
    <property type="entry name" value="TRNA-SPECIFIC ADENOSINE DEAMINASE 2"/>
    <property type="match status" value="1"/>
</dbReference>
<keyword evidence="1" id="KW-0378">Hydrolase</keyword>
<dbReference type="PANTHER" id="PTHR11079">
    <property type="entry name" value="CYTOSINE DEAMINASE FAMILY MEMBER"/>
    <property type="match status" value="1"/>
</dbReference>